<name>A0ABZ2ZNB7_9BACI</name>
<evidence type="ECO:0000313" key="3">
    <source>
        <dbReference type="Proteomes" id="UP001472074"/>
    </source>
</evidence>
<reference evidence="2 3" key="1">
    <citation type="submission" date="2024-04" db="EMBL/GenBank/DDBJ databases">
        <title>Screening of coral probiotics and analysis of their probiotic properties.</title>
        <authorList>
            <person name="Wang S."/>
        </authorList>
    </citation>
    <scope>NUCLEOTIDE SEQUENCE [LARGE SCALE GENOMIC DNA]</scope>
    <source>
        <strain evidence="2 3">GXU-Z9</strain>
    </source>
</reference>
<proteinExistence type="predicted"/>
<organism evidence="2 3">
    <name type="scientific">Cytobacillus pseudoceanisediminis</name>
    <dbReference type="NCBI Taxonomy" id="3051614"/>
    <lineage>
        <taxon>Bacteria</taxon>
        <taxon>Bacillati</taxon>
        <taxon>Bacillota</taxon>
        <taxon>Bacilli</taxon>
        <taxon>Bacillales</taxon>
        <taxon>Bacillaceae</taxon>
        <taxon>Cytobacillus</taxon>
    </lineage>
</organism>
<evidence type="ECO:0000313" key="2">
    <source>
        <dbReference type="EMBL" id="WZP09553.1"/>
    </source>
</evidence>
<dbReference type="EMBL" id="CP151651">
    <property type="protein sequence ID" value="WZP09553.1"/>
    <property type="molecule type" value="Genomic_DNA"/>
</dbReference>
<accession>A0ABZ2ZNB7</accession>
<feature type="domain" description="HNH nuclease" evidence="1">
    <location>
        <begin position="210"/>
        <end position="262"/>
    </location>
</feature>
<dbReference type="RefSeq" id="WP_342026106.1">
    <property type="nucleotide sequence ID" value="NZ_CP151651.1"/>
</dbReference>
<evidence type="ECO:0000259" key="1">
    <source>
        <dbReference type="Pfam" id="PF13391"/>
    </source>
</evidence>
<sequence length="310" mass="36236">MNFFLVFQNKSYHKEKSGGYLWAPQKNEKGQTFHHWTDMKKVKKGDIIFNSYDTEMLSVLVAKEDCLERERPSSLDDLKLWHKDGWMILVEYIDLVRPINYKDYMEDILKLQGEKYAPFNKIGRGNTGYLFRVSLELAEYLFQILEDTNGITKTSLVLANKQIDIEIIEDLEKELKSTISLEQTEKELIVKSRIGQTLFKKALLKQGNKCRLCGVTDERFLIASHIKKWSQSSNDERLDVNNGLLLCPNHDSLFDKGYISFDGDGTILVSESIDMSTKVFLNINGTMNIDMNERQQYYMEWHRVNIYKPR</sequence>
<gene>
    <name evidence="2" type="ORF">AADC60_10595</name>
</gene>
<dbReference type="Proteomes" id="UP001472074">
    <property type="component" value="Chromosome"/>
</dbReference>
<keyword evidence="2" id="KW-0255">Endonuclease</keyword>
<keyword evidence="3" id="KW-1185">Reference proteome</keyword>
<keyword evidence="2" id="KW-0378">Hydrolase</keyword>
<protein>
    <submittedName>
        <fullName evidence="2">HNH endonuclease</fullName>
    </submittedName>
</protein>
<dbReference type="InterPro" id="IPR003615">
    <property type="entry name" value="HNH_nuc"/>
</dbReference>
<dbReference type="Pfam" id="PF13391">
    <property type="entry name" value="HNH_2"/>
    <property type="match status" value="1"/>
</dbReference>
<dbReference type="GO" id="GO:0004519">
    <property type="term" value="F:endonuclease activity"/>
    <property type="evidence" value="ECO:0007669"/>
    <property type="project" value="UniProtKB-KW"/>
</dbReference>
<keyword evidence="2" id="KW-0540">Nuclease</keyword>